<protein>
    <submittedName>
        <fullName evidence="2">Uncharacterized protein</fullName>
    </submittedName>
</protein>
<feature type="compositionally biased region" description="Polar residues" evidence="1">
    <location>
        <begin position="31"/>
        <end position="43"/>
    </location>
</feature>
<dbReference type="AlphaFoldDB" id="F4RRI5"/>
<dbReference type="VEuPathDB" id="FungiDB:MELLADRAFT_64462"/>
<dbReference type="RefSeq" id="XP_007411776.1">
    <property type="nucleotide sequence ID" value="XM_007411714.1"/>
</dbReference>
<accession>F4RRI5</accession>
<reference evidence="3" key="1">
    <citation type="journal article" date="2011" name="Proc. Natl. Acad. Sci. U.S.A.">
        <title>Obligate biotrophy features unraveled by the genomic analysis of rust fungi.</title>
        <authorList>
            <person name="Duplessis S."/>
            <person name="Cuomo C.A."/>
            <person name="Lin Y.-C."/>
            <person name="Aerts A."/>
            <person name="Tisserant E."/>
            <person name="Veneault-Fourrey C."/>
            <person name="Joly D.L."/>
            <person name="Hacquard S."/>
            <person name="Amselem J."/>
            <person name="Cantarel B.L."/>
            <person name="Chiu R."/>
            <person name="Coutinho P.M."/>
            <person name="Feau N."/>
            <person name="Field M."/>
            <person name="Frey P."/>
            <person name="Gelhaye E."/>
            <person name="Goldberg J."/>
            <person name="Grabherr M.G."/>
            <person name="Kodira C.D."/>
            <person name="Kohler A."/>
            <person name="Kuees U."/>
            <person name="Lindquist E.A."/>
            <person name="Lucas S.M."/>
            <person name="Mago R."/>
            <person name="Mauceli E."/>
            <person name="Morin E."/>
            <person name="Murat C."/>
            <person name="Pangilinan J.L."/>
            <person name="Park R."/>
            <person name="Pearson M."/>
            <person name="Quesneville H."/>
            <person name="Rouhier N."/>
            <person name="Sakthikumar S."/>
            <person name="Salamov A.A."/>
            <person name="Schmutz J."/>
            <person name="Selles B."/>
            <person name="Shapiro H."/>
            <person name="Tanguay P."/>
            <person name="Tuskan G.A."/>
            <person name="Henrissat B."/>
            <person name="Van de Peer Y."/>
            <person name="Rouze P."/>
            <person name="Ellis J.G."/>
            <person name="Dodds P.N."/>
            <person name="Schein J.E."/>
            <person name="Zhong S."/>
            <person name="Hamelin R.C."/>
            <person name="Grigoriev I.V."/>
            <person name="Szabo L.J."/>
            <person name="Martin F."/>
        </authorList>
    </citation>
    <scope>NUCLEOTIDE SEQUENCE [LARGE SCALE GENOMIC DNA]</scope>
    <source>
        <strain evidence="3">98AG31 / pathotype 3-4-7</strain>
    </source>
</reference>
<feature type="region of interest" description="Disordered" evidence="1">
    <location>
        <begin position="1"/>
        <end position="49"/>
    </location>
</feature>
<dbReference type="InParanoid" id="F4RRI5"/>
<sequence length="172" mass="19602">MNEPSTFKKKTKEPSTSKKKMKEPPTSKTKISNATPESSTDDLQTPCRVPKLKSNVTELREGLVKSFDKMASRQFTQSQLVKLKSHVTGKQSKGVMQPGDYQRPHIVSLEETSKKDRDTIRKALHCYCPQLWIPLNVAESRPMLLALYNHCLLDEEEPTLCQGVHYDIFPIE</sequence>
<dbReference type="EMBL" id="GL883115">
    <property type="protein sequence ID" value="EGG05023.1"/>
    <property type="molecule type" value="Genomic_DNA"/>
</dbReference>
<organism evidence="3">
    <name type="scientific">Melampsora larici-populina (strain 98AG31 / pathotype 3-4-7)</name>
    <name type="common">Poplar leaf rust fungus</name>
    <dbReference type="NCBI Taxonomy" id="747676"/>
    <lineage>
        <taxon>Eukaryota</taxon>
        <taxon>Fungi</taxon>
        <taxon>Dikarya</taxon>
        <taxon>Basidiomycota</taxon>
        <taxon>Pucciniomycotina</taxon>
        <taxon>Pucciniomycetes</taxon>
        <taxon>Pucciniales</taxon>
        <taxon>Melampsoraceae</taxon>
        <taxon>Melampsora</taxon>
    </lineage>
</organism>
<proteinExistence type="predicted"/>
<name>F4RRI5_MELLP</name>
<dbReference type="HOGENOM" id="CLU_1555607_0_0_1"/>
<dbReference type="Proteomes" id="UP000001072">
    <property type="component" value="Unassembled WGS sequence"/>
</dbReference>
<evidence type="ECO:0000313" key="2">
    <source>
        <dbReference type="EMBL" id="EGG05023.1"/>
    </source>
</evidence>
<feature type="compositionally biased region" description="Basic residues" evidence="1">
    <location>
        <begin position="7"/>
        <end position="21"/>
    </location>
</feature>
<keyword evidence="3" id="KW-1185">Reference proteome</keyword>
<gene>
    <name evidence="2" type="ORF">MELLADRAFT_64462</name>
</gene>
<evidence type="ECO:0000256" key="1">
    <source>
        <dbReference type="SAM" id="MobiDB-lite"/>
    </source>
</evidence>
<evidence type="ECO:0000313" key="3">
    <source>
        <dbReference type="Proteomes" id="UP000001072"/>
    </source>
</evidence>
<dbReference type="KEGG" id="mlr:MELLADRAFT_64462"/>
<dbReference type="GeneID" id="18930263"/>